<dbReference type="RefSeq" id="WP_057942258.1">
    <property type="nucleotide sequence ID" value="NZ_CP011131.1"/>
</dbReference>
<organism evidence="2 3">
    <name type="scientific">Lysobacter gummosus</name>
    <dbReference type="NCBI Taxonomy" id="262324"/>
    <lineage>
        <taxon>Bacteria</taxon>
        <taxon>Pseudomonadati</taxon>
        <taxon>Pseudomonadota</taxon>
        <taxon>Gammaproteobacteria</taxon>
        <taxon>Lysobacterales</taxon>
        <taxon>Lysobacteraceae</taxon>
        <taxon>Lysobacter</taxon>
    </lineage>
</organism>
<feature type="region of interest" description="Disordered" evidence="1">
    <location>
        <begin position="1"/>
        <end position="24"/>
    </location>
</feature>
<dbReference type="SUPFAM" id="SSF75011">
    <property type="entry name" value="3-carboxy-cis,cis-mucoante lactonizing enzyme"/>
    <property type="match status" value="1"/>
</dbReference>
<protein>
    <recommendedName>
        <fullName evidence="4">Integral membrane protein</fullName>
    </recommendedName>
</protein>
<sequence length="335" mass="36244">MPSSPVRHPARAAASASETAHAPGAARPWRWRTLALAALVAALLGGVAAVSCSGRSGPPEPGSSQLSGMLLDPQLSEISGLAASHRHTDVLWMHDDGGNPERLFAVNTRGDRLATLRIEGVTKTDWEDIAAFDLDGRHYLLIADTGDNGGLRRTLQLHIVEEPEKIENARLKPAWSIAFRWPDGARDCEAVAVDIARRQVLLISKKRQPPELFSLPLMPAGNALQTATKLGELAGIPQPDAQLKRDNPMRARLQGQITAADISPDGSTLAVMTYRYLLLYPRQPRQSWAQAVAGAPRVRDLPWLPQAEALGWAADGRSLYATGEFIPAPLYQIAP</sequence>
<gene>
    <name evidence="2" type="ORF">MOV92_07535</name>
</gene>
<proteinExistence type="predicted"/>
<accession>A0ABY3XHJ6</accession>
<reference evidence="2 3" key="1">
    <citation type="submission" date="2022-03" db="EMBL/GenBank/DDBJ databases">
        <title>Complete genome sequence of Lysobacter capsici VKM B-2533 and Lysobacter gummosus 10.1.1, promising sources of lytic agents.</title>
        <authorList>
            <person name="Tarlachkov S.V."/>
            <person name="Kudryakova I.V."/>
            <person name="Afoshin A.S."/>
            <person name="Leontyevskaya E.A."/>
            <person name="Leontyevskaya N.V."/>
        </authorList>
    </citation>
    <scope>NUCLEOTIDE SEQUENCE [LARGE SCALE GENOMIC DNA]</scope>
    <source>
        <strain evidence="2 3">10.1.1</strain>
    </source>
</reference>
<name>A0ABY3XHJ6_9GAMM</name>
<evidence type="ECO:0008006" key="4">
    <source>
        <dbReference type="Google" id="ProtNLM"/>
    </source>
</evidence>
<dbReference type="Proteomes" id="UP000829194">
    <property type="component" value="Chromosome"/>
</dbReference>
<evidence type="ECO:0000313" key="2">
    <source>
        <dbReference type="EMBL" id="UNP31089.1"/>
    </source>
</evidence>
<dbReference type="EMBL" id="CP093547">
    <property type="protein sequence ID" value="UNP31089.1"/>
    <property type="molecule type" value="Genomic_DNA"/>
</dbReference>
<keyword evidence="3" id="KW-1185">Reference proteome</keyword>
<evidence type="ECO:0000313" key="3">
    <source>
        <dbReference type="Proteomes" id="UP000829194"/>
    </source>
</evidence>
<evidence type="ECO:0000256" key="1">
    <source>
        <dbReference type="SAM" id="MobiDB-lite"/>
    </source>
</evidence>